<dbReference type="InterPro" id="IPR049911">
    <property type="entry name" value="GamL-like"/>
</dbReference>
<name>A0AAD3UH46_KLEOX</name>
<reference evidence="1" key="1">
    <citation type="journal article" date="2018" name="Genome Biol.">
        <title>SKESA: strategic k-mer extension for scrupulous assemblies.</title>
        <authorList>
            <person name="Souvorov A."/>
            <person name="Agarwala R."/>
            <person name="Lipman D.J."/>
        </authorList>
    </citation>
    <scope>NUCLEOTIDE SEQUENCE</scope>
    <source>
        <strain evidence="1">AUSMDU00005748</strain>
    </source>
</reference>
<organism evidence="1 2">
    <name type="scientific">Klebsiella oxytoca</name>
    <dbReference type="NCBI Taxonomy" id="571"/>
    <lineage>
        <taxon>Bacteria</taxon>
        <taxon>Pseudomonadati</taxon>
        <taxon>Pseudomonadota</taxon>
        <taxon>Gammaproteobacteria</taxon>
        <taxon>Enterobacterales</taxon>
        <taxon>Enterobacteriaceae</taxon>
        <taxon>Klebsiella/Raoultella group</taxon>
        <taxon>Klebsiella</taxon>
    </lineage>
</organism>
<dbReference type="RefSeq" id="WP_064349278.1">
    <property type="nucleotide sequence ID" value="NZ_CP090245.1"/>
</dbReference>
<dbReference type="EMBL" id="DACXIC010000004">
    <property type="protein sequence ID" value="HAU4355587.1"/>
    <property type="molecule type" value="Genomic_DNA"/>
</dbReference>
<sequence length="93" mass="10889">MNAYYVQDRIDAQQESAYQARIQREQWIDHRAKEITELAPGEPLEFTAGSVSKVLRLAIQSEKCREAYNDFITAIAYDQAEREWEEQYGWAAE</sequence>
<protein>
    <submittedName>
        <fullName evidence="1">Host nuclease inhibitor GamL</fullName>
    </submittedName>
</protein>
<evidence type="ECO:0000313" key="1">
    <source>
        <dbReference type="EMBL" id="HAU4355587.1"/>
    </source>
</evidence>
<comment type="caution">
    <text evidence="1">The sequence shown here is derived from an EMBL/GenBank/DDBJ whole genome shotgun (WGS) entry which is preliminary data.</text>
</comment>
<dbReference type="NCBIfam" id="NF033500">
    <property type="entry name" value="phi80_GamL"/>
    <property type="match status" value="1"/>
</dbReference>
<dbReference type="AlphaFoldDB" id="A0AAD3UH46"/>
<dbReference type="Proteomes" id="UP000868497">
    <property type="component" value="Unassembled WGS sequence"/>
</dbReference>
<accession>A0AAD3UH46</accession>
<gene>
    <name evidence="1" type="primary">gamL</name>
    <name evidence="1" type="ORF">F6W21_04505</name>
</gene>
<proteinExistence type="predicted"/>
<reference evidence="1" key="2">
    <citation type="submission" date="2019-09" db="EMBL/GenBank/DDBJ databases">
        <authorList>
            <consortium name="NCBI Pathogen Detection Project"/>
        </authorList>
    </citation>
    <scope>NUCLEOTIDE SEQUENCE</scope>
    <source>
        <strain evidence="1">AUSMDU00005748</strain>
    </source>
</reference>
<evidence type="ECO:0000313" key="2">
    <source>
        <dbReference type="Proteomes" id="UP000868497"/>
    </source>
</evidence>